<dbReference type="InterPro" id="IPR031322">
    <property type="entry name" value="Shikimate/glucono_kinase"/>
</dbReference>
<sequence length="510" mass="58996">MGLDNLRKELDEIDNELIEVFKKRMDITKKIGRYKRVRDVPVRDRGRENEIIKRLENQVEEEYKFAVEPLYEKIFQLSKEYQVELMNNNKYSPEEYYGLIGKKLSHSKSPYIHKIIGGYEYDLYPMDEFELENFLSRRQFSGMNVTIPYKVEVMKYIDEISSLAKEIGSVNTIVNKKGKLFGYNTDYSGFEYMCKKANITLRDKNVLVLGSGGASKTIQALLRDEKAKSITVISRHGENNYENLYDFKDTEVIINTTPIGMYPNNLECNVEISQFEKCESVIDIIYNPLKTKMILNAERMGKKTATGLDMLVSQAYYASKLFLGKEIPIEVVERTTKRIKAEMLNIVLVGMPGSGKTTVGEALAKKLNRKFVDIDKYIEEQEKMNISEIFRTKGEGEFRNIESEVIQKFAKETGYIIATGGGTPVYQENSNAIVQNGYVIFLDRDLDKLERIGRPLSKDMNSLEVLYKNRYNIYRSISNRYVPVKENIDETLDFILRGLVRDEIISCKWA</sequence>
<keyword evidence="3" id="KW-0479">Metal-binding</keyword>
<dbReference type="EC" id="2.7.1.71" evidence="3"/>
<dbReference type="GO" id="GO:0004764">
    <property type="term" value="F:shikimate 3-dehydrogenase (NADP+) activity"/>
    <property type="evidence" value="ECO:0007669"/>
    <property type="project" value="UniProtKB-EC"/>
</dbReference>
<dbReference type="InterPro" id="IPR002701">
    <property type="entry name" value="CM_II_prokaryot"/>
</dbReference>
<comment type="caution">
    <text evidence="3">Lacks conserved residue(s) required for the propagation of feature annotation.</text>
</comment>
<dbReference type="SMART" id="SM00830">
    <property type="entry name" value="CM_2"/>
    <property type="match status" value="1"/>
</dbReference>
<dbReference type="SUPFAM" id="SSF51735">
    <property type="entry name" value="NAD(P)-binding Rossmann-fold domains"/>
    <property type="match status" value="1"/>
</dbReference>
<keyword evidence="3" id="KW-0418">Kinase</keyword>
<dbReference type="PANTHER" id="PTHR21089:SF1">
    <property type="entry name" value="BIFUNCTIONAL 3-DEHYDROQUINATE DEHYDRATASE_SHIKIMATE DEHYDROGENASE, CHLOROPLASTIC"/>
    <property type="match status" value="1"/>
</dbReference>
<dbReference type="InterPro" id="IPR027417">
    <property type="entry name" value="P-loop_NTPase"/>
</dbReference>
<dbReference type="Pfam" id="PF08501">
    <property type="entry name" value="Shikimate_dh_N"/>
    <property type="match status" value="1"/>
</dbReference>
<keyword evidence="3" id="KW-0808">Transferase</keyword>
<reference evidence="5 6" key="1">
    <citation type="submission" date="2021-03" db="EMBL/GenBank/DDBJ databases">
        <title>Genomic Encyclopedia of Type Strains, Phase IV (KMG-IV): sequencing the most valuable type-strain genomes for metagenomic binning, comparative biology and taxonomic classification.</title>
        <authorList>
            <person name="Goeker M."/>
        </authorList>
    </citation>
    <scope>NUCLEOTIDE SEQUENCE [LARGE SCALE GENOMIC DNA]</scope>
    <source>
        <strain evidence="5 6">DSM 27563</strain>
    </source>
</reference>
<dbReference type="InterPro" id="IPR036979">
    <property type="entry name" value="CM_dom_sf"/>
</dbReference>
<dbReference type="InterPro" id="IPR046346">
    <property type="entry name" value="Aminoacid_DH-like_N_sf"/>
</dbReference>
<evidence type="ECO:0000313" key="6">
    <source>
        <dbReference type="Proteomes" id="UP001519306"/>
    </source>
</evidence>
<dbReference type="Gene3D" id="1.20.59.10">
    <property type="entry name" value="Chorismate mutase"/>
    <property type="match status" value="1"/>
</dbReference>
<comment type="caution">
    <text evidence="5">The sequence shown here is derived from an EMBL/GenBank/DDBJ whole genome shotgun (WGS) entry which is preliminary data.</text>
</comment>
<dbReference type="Pfam" id="PF18317">
    <property type="entry name" value="SDH_C"/>
    <property type="match status" value="1"/>
</dbReference>
<name>A0ABS4KD34_9FIRM</name>
<dbReference type="SUPFAM" id="SSF52540">
    <property type="entry name" value="P-loop containing nucleoside triphosphate hydrolases"/>
    <property type="match status" value="1"/>
</dbReference>
<evidence type="ECO:0000313" key="5">
    <source>
        <dbReference type="EMBL" id="MBP2025692.1"/>
    </source>
</evidence>
<dbReference type="InterPro" id="IPR036291">
    <property type="entry name" value="NAD(P)-bd_dom_sf"/>
</dbReference>
<feature type="binding site" evidence="3">
    <location>
        <begin position="353"/>
        <end position="358"/>
    </location>
    <ligand>
        <name>ATP</name>
        <dbReference type="ChEBI" id="CHEBI:30616"/>
    </ligand>
</feature>
<keyword evidence="5" id="KW-0560">Oxidoreductase</keyword>
<feature type="binding site" evidence="3">
    <location>
        <position position="399"/>
    </location>
    <ligand>
        <name>substrate</name>
    </ligand>
</feature>
<keyword evidence="3" id="KW-0028">Amino-acid biosynthesis</keyword>
<dbReference type="PANTHER" id="PTHR21089">
    <property type="entry name" value="SHIKIMATE DEHYDROGENASE"/>
    <property type="match status" value="1"/>
</dbReference>
<dbReference type="SUPFAM" id="SSF48600">
    <property type="entry name" value="Chorismate mutase II"/>
    <property type="match status" value="1"/>
</dbReference>
<dbReference type="EMBL" id="JAGGLJ010000011">
    <property type="protein sequence ID" value="MBP2025692.1"/>
    <property type="molecule type" value="Genomic_DNA"/>
</dbReference>
<comment type="pathway">
    <text evidence="3">Metabolic intermediate biosynthesis; chorismate biosynthesis; chorismate from D-erythrose 4-phosphate and phosphoenolpyruvate: step 5/7.</text>
</comment>
<dbReference type="Gene3D" id="3.40.50.720">
    <property type="entry name" value="NAD(P)-binding Rossmann-like Domain"/>
    <property type="match status" value="1"/>
</dbReference>
<keyword evidence="3" id="KW-0460">Magnesium</keyword>
<dbReference type="Gene3D" id="3.40.50.10860">
    <property type="entry name" value="Leucine Dehydrogenase, chain A, domain 1"/>
    <property type="match status" value="1"/>
</dbReference>
<comment type="subcellular location">
    <subcellularLocation>
        <location evidence="3">Cytoplasm</location>
    </subcellularLocation>
</comment>
<keyword evidence="3" id="KW-0963">Cytoplasm</keyword>
<dbReference type="PRINTS" id="PR01100">
    <property type="entry name" value="SHIKIMTKNASE"/>
</dbReference>
<dbReference type="InterPro" id="IPR013708">
    <property type="entry name" value="Shikimate_DH-bd_N"/>
</dbReference>
<comment type="pathway">
    <text evidence="1">Metabolic intermediate biosynthesis; chorismate biosynthesis; chorismate from D-erythrose 4-phosphate and phosphoenolpyruvate: step 4/7.</text>
</comment>
<feature type="domain" description="Chorismate mutase" evidence="4">
    <location>
        <begin position="1"/>
        <end position="86"/>
    </location>
</feature>
<evidence type="ECO:0000256" key="3">
    <source>
        <dbReference type="HAMAP-Rule" id="MF_00109"/>
    </source>
</evidence>
<dbReference type="HAMAP" id="MF_00109">
    <property type="entry name" value="Shikimate_kinase"/>
    <property type="match status" value="1"/>
</dbReference>
<keyword evidence="3" id="KW-0547">Nucleotide-binding</keyword>
<dbReference type="InterPro" id="IPR041121">
    <property type="entry name" value="SDH_C"/>
</dbReference>
<dbReference type="Pfam" id="PF01817">
    <property type="entry name" value="CM_2"/>
    <property type="match status" value="1"/>
</dbReference>
<comment type="catalytic activity">
    <reaction evidence="3">
        <text>shikimate + ATP = 3-phosphoshikimate + ADP + H(+)</text>
        <dbReference type="Rhea" id="RHEA:13121"/>
        <dbReference type="ChEBI" id="CHEBI:15378"/>
        <dbReference type="ChEBI" id="CHEBI:30616"/>
        <dbReference type="ChEBI" id="CHEBI:36208"/>
        <dbReference type="ChEBI" id="CHEBI:145989"/>
        <dbReference type="ChEBI" id="CHEBI:456216"/>
        <dbReference type="EC" id="2.7.1.71"/>
    </reaction>
</comment>
<feature type="binding site" evidence="3">
    <location>
        <position position="454"/>
    </location>
    <ligand>
        <name>ATP</name>
        <dbReference type="ChEBI" id="CHEBI:30616"/>
    </ligand>
</feature>
<dbReference type="InterPro" id="IPR036263">
    <property type="entry name" value="Chorismate_II_sf"/>
</dbReference>
<dbReference type="CDD" id="cd00464">
    <property type="entry name" value="SK"/>
    <property type="match status" value="1"/>
</dbReference>
<accession>A0ABS4KD34</accession>
<feature type="binding site" evidence="3">
    <location>
        <position position="421"/>
    </location>
    <ligand>
        <name>substrate</name>
    </ligand>
</feature>
<comment type="similarity">
    <text evidence="3">Belongs to the shikimate kinase family.</text>
</comment>
<dbReference type="InterPro" id="IPR022893">
    <property type="entry name" value="Shikimate_DH_fam"/>
</dbReference>
<dbReference type="Proteomes" id="UP001519306">
    <property type="component" value="Unassembled WGS sequence"/>
</dbReference>
<evidence type="ECO:0000256" key="2">
    <source>
        <dbReference type="ARBA" id="ARBA00023141"/>
    </source>
</evidence>
<dbReference type="CDD" id="cd01065">
    <property type="entry name" value="NAD_bind_Shikimate_DH"/>
    <property type="match status" value="1"/>
</dbReference>
<proteinExistence type="inferred from homology"/>
<evidence type="ECO:0000259" key="4">
    <source>
        <dbReference type="PROSITE" id="PS51168"/>
    </source>
</evidence>
<protein>
    <recommendedName>
        <fullName evidence="3">Shikimate kinase</fullName>
        <shortName evidence="3">SK</shortName>
        <ecNumber evidence="3">2.7.1.71</ecNumber>
    </recommendedName>
</protein>
<keyword evidence="3" id="KW-0067">ATP-binding</keyword>
<dbReference type="Gene3D" id="3.40.50.300">
    <property type="entry name" value="P-loop containing nucleotide triphosphate hydrolases"/>
    <property type="match status" value="1"/>
</dbReference>
<dbReference type="InterPro" id="IPR000623">
    <property type="entry name" value="Shikimate_kinase/TSH1"/>
</dbReference>
<feature type="binding site" evidence="3">
    <location>
        <position position="375"/>
    </location>
    <ligand>
        <name>substrate</name>
    </ligand>
</feature>
<keyword evidence="2 3" id="KW-0057">Aromatic amino acid biosynthesis</keyword>
<evidence type="ECO:0000256" key="1">
    <source>
        <dbReference type="ARBA" id="ARBA00004871"/>
    </source>
</evidence>
<comment type="function">
    <text evidence="3">Catalyzes the specific phosphorylation of the 3-hydroxyl group of shikimic acid using ATP as a cosubstrate.</text>
</comment>
<dbReference type="Pfam" id="PF01202">
    <property type="entry name" value="SKI"/>
    <property type="match status" value="1"/>
</dbReference>
<dbReference type="SUPFAM" id="SSF53223">
    <property type="entry name" value="Aminoacid dehydrogenase-like, N-terminal domain"/>
    <property type="match status" value="1"/>
</dbReference>
<keyword evidence="6" id="KW-1185">Reference proteome</keyword>
<dbReference type="RefSeq" id="WP_210061036.1">
    <property type="nucleotide sequence ID" value="NZ_JAGGLJ010000011.1"/>
</dbReference>
<feature type="binding site" evidence="3">
    <location>
        <position position="357"/>
    </location>
    <ligand>
        <name>Mg(2+)</name>
        <dbReference type="ChEBI" id="CHEBI:18420"/>
    </ligand>
</feature>
<dbReference type="PROSITE" id="PS51168">
    <property type="entry name" value="CHORISMATE_MUT_2"/>
    <property type="match status" value="1"/>
</dbReference>
<comment type="subunit">
    <text evidence="3">Monomer.</text>
</comment>
<organism evidence="5 6">
    <name type="scientific">Peptoniphilus stercorisuis</name>
    <dbReference type="NCBI Taxonomy" id="1436965"/>
    <lineage>
        <taxon>Bacteria</taxon>
        <taxon>Bacillati</taxon>
        <taxon>Bacillota</taxon>
        <taxon>Tissierellia</taxon>
        <taxon>Tissierellales</taxon>
        <taxon>Peptoniphilaceae</taxon>
        <taxon>Peptoniphilus</taxon>
    </lineage>
</organism>
<comment type="cofactor">
    <cofactor evidence="3">
        <name>Mg(2+)</name>
        <dbReference type="ChEBI" id="CHEBI:18420"/>
    </cofactor>
    <text evidence="3">Binds 1 Mg(2+) ion per subunit.</text>
</comment>
<gene>
    <name evidence="3" type="primary">aroK</name>
    <name evidence="5" type="ORF">J2Z71_001236</name>
</gene>
<feature type="binding site" evidence="3">
    <location>
        <position position="470"/>
    </location>
    <ligand>
        <name>substrate</name>
    </ligand>
</feature>